<comment type="caution">
    <text evidence="4">The sequence shown here is derived from an EMBL/GenBank/DDBJ whole genome shotgun (WGS) entry which is preliminary data.</text>
</comment>
<dbReference type="PIRSF" id="PIRSF016838">
    <property type="entry name" value="PafC"/>
    <property type="match status" value="1"/>
</dbReference>
<protein>
    <submittedName>
        <fullName evidence="4">YafY family protein</fullName>
    </submittedName>
</protein>
<dbReference type="PANTHER" id="PTHR34580">
    <property type="match status" value="1"/>
</dbReference>
<dbReference type="InterPro" id="IPR036390">
    <property type="entry name" value="WH_DNA-bd_sf"/>
</dbReference>
<keyword evidence="5" id="KW-1185">Reference proteome</keyword>
<evidence type="ECO:0000313" key="5">
    <source>
        <dbReference type="Proteomes" id="UP001501747"/>
    </source>
</evidence>
<dbReference type="InterPro" id="IPR057727">
    <property type="entry name" value="WCX_dom"/>
</dbReference>
<dbReference type="Pfam" id="PF25583">
    <property type="entry name" value="WCX"/>
    <property type="match status" value="1"/>
</dbReference>
<keyword evidence="1" id="KW-0805">Transcription regulation</keyword>
<sequence length="325" mass="36164">MRAGRLLSLLMLLQTRGRMSATELARALEVSPRTVYRDIESLSSAGVPVYADQGRAGGYQLLDGYRTRLTGLTGAEAEALAFTGMPGPATDLGLSAELTAAELKLMAALPPELASRAARIRECFHLDARVWFRESEGVPQLAELANAVWDNRVVRVRYRRWGDPPEVERTLWPLGVVLKGGVWYLVARSRDRDLTYRVSRVLEVVDTGSAFERPKDFDLASFWEAWAERFEVEQYRMTARVRLSPAGMALVPYVLGFHEKRVVRATAGEPDATGWVTADLPIETIEIGHTEVLKLGAHAEVLEPQELRDRLAATARALAETYSKE</sequence>
<dbReference type="InterPro" id="IPR028349">
    <property type="entry name" value="PafC-like"/>
</dbReference>
<keyword evidence="2" id="KW-0804">Transcription</keyword>
<dbReference type="Proteomes" id="UP001501747">
    <property type="component" value="Unassembled WGS sequence"/>
</dbReference>
<dbReference type="InterPro" id="IPR013196">
    <property type="entry name" value="HTH_11"/>
</dbReference>
<proteinExistence type="predicted"/>
<dbReference type="InterPro" id="IPR051534">
    <property type="entry name" value="CBASS_pafABC_assoc_protein"/>
</dbReference>
<dbReference type="Gene3D" id="1.10.10.10">
    <property type="entry name" value="Winged helix-like DNA-binding domain superfamily/Winged helix DNA-binding domain"/>
    <property type="match status" value="1"/>
</dbReference>
<evidence type="ECO:0000256" key="1">
    <source>
        <dbReference type="ARBA" id="ARBA00023015"/>
    </source>
</evidence>
<reference evidence="5" key="1">
    <citation type="journal article" date="2019" name="Int. J. Syst. Evol. Microbiol.">
        <title>The Global Catalogue of Microorganisms (GCM) 10K type strain sequencing project: providing services to taxonomists for standard genome sequencing and annotation.</title>
        <authorList>
            <consortium name="The Broad Institute Genomics Platform"/>
            <consortium name="The Broad Institute Genome Sequencing Center for Infectious Disease"/>
            <person name="Wu L."/>
            <person name="Ma J."/>
        </authorList>
    </citation>
    <scope>NUCLEOTIDE SEQUENCE [LARGE SCALE GENOMIC DNA]</scope>
    <source>
        <strain evidence="5">JCM 17342</strain>
    </source>
</reference>
<dbReference type="PANTHER" id="PTHR34580:SF1">
    <property type="entry name" value="PROTEIN PAFC"/>
    <property type="match status" value="1"/>
</dbReference>
<dbReference type="PROSITE" id="PS52050">
    <property type="entry name" value="WYL"/>
    <property type="match status" value="1"/>
</dbReference>
<organism evidence="4 5">
    <name type="scientific">Allokutzneria multivorans</name>
    <dbReference type="NCBI Taxonomy" id="1142134"/>
    <lineage>
        <taxon>Bacteria</taxon>
        <taxon>Bacillati</taxon>
        <taxon>Actinomycetota</taxon>
        <taxon>Actinomycetes</taxon>
        <taxon>Pseudonocardiales</taxon>
        <taxon>Pseudonocardiaceae</taxon>
        <taxon>Allokutzneria</taxon>
    </lineage>
</organism>
<dbReference type="RefSeq" id="WP_344875830.1">
    <property type="nucleotide sequence ID" value="NZ_BAABAL010000012.1"/>
</dbReference>
<dbReference type="EMBL" id="BAABAL010000012">
    <property type="protein sequence ID" value="GAA4009140.1"/>
    <property type="molecule type" value="Genomic_DNA"/>
</dbReference>
<dbReference type="Pfam" id="PF13280">
    <property type="entry name" value="WYL"/>
    <property type="match status" value="1"/>
</dbReference>
<dbReference type="Pfam" id="PF08279">
    <property type="entry name" value="HTH_11"/>
    <property type="match status" value="1"/>
</dbReference>
<dbReference type="InterPro" id="IPR036388">
    <property type="entry name" value="WH-like_DNA-bd_sf"/>
</dbReference>
<evidence type="ECO:0000256" key="2">
    <source>
        <dbReference type="ARBA" id="ARBA00023163"/>
    </source>
</evidence>
<dbReference type="InterPro" id="IPR026881">
    <property type="entry name" value="WYL_dom"/>
</dbReference>
<accession>A0ABP7SB05</accession>
<dbReference type="SUPFAM" id="SSF46785">
    <property type="entry name" value="Winged helix' DNA-binding domain"/>
    <property type="match status" value="1"/>
</dbReference>
<gene>
    <name evidence="4" type="ORF">GCM10022247_34050</name>
</gene>
<evidence type="ECO:0000313" key="4">
    <source>
        <dbReference type="EMBL" id="GAA4009140.1"/>
    </source>
</evidence>
<feature type="domain" description="HTH deoR-type" evidence="3">
    <location>
        <begin position="2"/>
        <end position="57"/>
    </location>
</feature>
<name>A0ABP7SB05_9PSEU</name>
<dbReference type="InterPro" id="IPR001034">
    <property type="entry name" value="DeoR_HTH"/>
</dbReference>
<dbReference type="PROSITE" id="PS51000">
    <property type="entry name" value="HTH_DEOR_2"/>
    <property type="match status" value="1"/>
</dbReference>
<evidence type="ECO:0000259" key="3">
    <source>
        <dbReference type="PROSITE" id="PS51000"/>
    </source>
</evidence>